<dbReference type="EMBL" id="MDDC01000010">
    <property type="protein sequence ID" value="OIQ59032.1"/>
    <property type="molecule type" value="Genomic_DNA"/>
</dbReference>
<name>A0A1J5NL40_NEOTH</name>
<dbReference type="FunFam" id="3.90.1030.10:FF:000001">
    <property type="entry name" value="50S ribosomal protein L17"/>
    <property type="match status" value="1"/>
</dbReference>
<dbReference type="PANTHER" id="PTHR14413:SF16">
    <property type="entry name" value="LARGE RIBOSOMAL SUBUNIT PROTEIN BL17M"/>
    <property type="match status" value="1"/>
</dbReference>
<dbReference type="PROSITE" id="PS01167">
    <property type="entry name" value="RIBOSOMAL_L17"/>
    <property type="match status" value="1"/>
</dbReference>
<dbReference type="OrthoDB" id="9809073at2"/>
<proteinExistence type="inferred from homology"/>
<dbReference type="GO" id="GO:0003735">
    <property type="term" value="F:structural constituent of ribosome"/>
    <property type="evidence" value="ECO:0007669"/>
    <property type="project" value="InterPro"/>
</dbReference>
<keyword evidence="3 4" id="KW-0687">Ribonucleoprotein</keyword>
<evidence type="ECO:0000256" key="3">
    <source>
        <dbReference type="ARBA" id="ARBA00023274"/>
    </source>
</evidence>
<evidence type="ECO:0000256" key="4">
    <source>
        <dbReference type="HAMAP-Rule" id="MF_01368"/>
    </source>
</evidence>
<evidence type="ECO:0000313" key="7">
    <source>
        <dbReference type="Proteomes" id="UP000182811"/>
    </source>
</evidence>
<dbReference type="InterPro" id="IPR000456">
    <property type="entry name" value="Ribosomal_bL17"/>
</dbReference>
<dbReference type="InterPro" id="IPR047859">
    <property type="entry name" value="Ribosomal_bL17_CS"/>
</dbReference>
<evidence type="ECO:0000313" key="6">
    <source>
        <dbReference type="EMBL" id="OIQ59032.1"/>
    </source>
</evidence>
<dbReference type="InterPro" id="IPR036373">
    <property type="entry name" value="Ribosomal_bL17_sf"/>
</dbReference>
<evidence type="ECO:0000256" key="2">
    <source>
        <dbReference type="ARBA" id="ARBA00022980"/>
    </source>
</evidence>
<dbReference type="SUPFAM" id="SSF64263">
    <property type="entry name" value="Prokaryotic ribosomal protein L17"/>
    <property type="match status" value="1"/>
</dbReference>
<dbReference type="AlphaFoldDB" id="A0A1J5NL40"/>
<dbReference type="Proteomes" id="UP000182811">
    <property type="component" value="Unassembled WGS sequence"/>
</dbReference>
<dbReference type="GO" id="GO:0022625">
    <property type="term" value="C:cytosolic large ribosomal subunit"/>
    <property type="evidence" value="ECO:0007669"/>
    <property type="project" value="TreeGrafter"/>
</dbReference>
<comment type="subunit">
    <text evidence="4">Part of the 50S ribosomal subunit. Contacts protein L32.</text>
</comment>
<dbReference type="Pfam" id="PF01196">
    <property type="entry name" value="Ribosomal_L17"/>
    <property type="match status" value="1"/>
</dbReference>
<dbReference type="HAMAP" id="MF_01368">
    <property type="entry name" value="Ribosomal_bL17"/>
    <property type="match status" value="1"/>
</dbReference>
<dbReference type="GO" id="GO:0006412">
    <property type="term" value="P:translation"/>
    <property type="evidence" value="ECO:0007669"/>
    <property type="project" value="UniProtKB-UniRule"/>
</dbReference>
<protein>
    <recommendedName>
        <fullName evidence="4">Large ribosomal subunit protein bL17</fullName>
    </recommendedName>
</protein>
<dbReference type="NCBIfam" id="TIGR00059">
    <property type="entry name" value="L17"/>
    <property type="match status" value="1"/>
</dbReference>
<evidence type="ECO:0000256" key="1">
    <source>
        <dbReference type="ARBA" id="ARBA00008777"/>
    </source>
</evidence>
<evidence type="ECO:0000256" key="5">
    <source>
        <dbReference type="RuleBase" id="RU000660"/>
    </source>
</evidence>
<gene>
    <name evidence="4 6" type="primary">rplQ</name>
    <name evidence="6" type="ORF">MOTE_14450</name>
</gene>
<dbReference type="PANTHER" id="PTHR14413">
    <property type="entry name" value="RIBOSOMAL PROTEIN L17"/>
    <property type="match status" value="1"/>
</dbReference>
<reference evidence="6 7" key="1">
    <citation type="submission" date="2016-08" db="EMBL/GenBank/DDBJ databases">
        <title>Genome-based comparison of Moorella thermoacetic strains.</title>
        <authorList>
            <person name="Poehlein A."/>
            <person name="Bengelsdorf F.R."/>
            <person name="Esser C."/>
            <person name="Duerre P."/>
            <person name="Daniel R."/>
        </authorList>
    </citation>
    <scope>NUCLEOTIDE SEQUENCE [LARGE SCALE GENOMIC DNA]</scope>
    <source>
        <strain evidence="6 7">DSM 21394</strain>
    </source>
</reference>
<comment type="caution">
    <text evidence="6">The sequence shown here is derived from an EMBL/GenBank/DDBJ whole genome shotgun (WGS) entry which is preliminary data.</text>
</comment>
<organism evidence="6 7">
    <name type="scientific">Neomoorella thermoacetica</name>
    <name type="common">Clostridium thermoaceticum</name>
    <dbReference type="NCBI Taxonomy" id="1525"/>
    <lineage>
        <taxon>Bacteria</taxon>
        <taxon>Bacillati</taxon>
        <taxon>Bacillota</taxon>
        <taxon>Clostridia</taxon>
        <taxon>Neomoorellales</taxon>
        <taxon>Neomoorellaceae</taxon>
        <taxon>Neomoorella</taxon>
    </lineage>
</organism>
<dbReference type="Gene3D" id="3.90.1030.10">
    <property type="entry name" value="Ribosomal protein L17"/>
    <property type="match status" value="1"/>
</dbReference>
<accession>A0A1J5NL40</accession>
<sequence>MAYRKLGRLAGHRKMMLRNIVTSLLKHGKIETTELRAKELKSLAEKMITLGKRGDLHSRRQALAYLLDEDVVTKLFKDIGPRYADKNGGYTRIVKTGYRQGDGAPMVQIELV</sequence>
<comment type="similarity">
    <text evidence="1 4 5">Belongs to the bacterial ribosomal protein bL17 family.</text>
</comment>
<keyword evidence="2 4" id="KW-0689">Ribosomal protein</keyword>